<sequence length="160" mass="18349">MIGYIRADSSFSPDRRYRYDLWRVWTEGGRRINFIGLNPSTANEISDDPTIRRCVGFAVKWGYGEMHMLNLFAFVSSDPRDLCNHTIDPVGPENDNYLKALNPEIVIAWGSWGKLHNNTINSRADAVRQLLVDMFCFGRNKDGEPKHPLYLPATASLEKW</sequence>
<proteinExistence type="predicted"/>
<name>A0A6M3KQY2_9ZZZZ</name>
<dbReference type="EMBL" id="MT142519">
    <property type="protein sequence ID" value="QJA83825.1"/>
    <property type="molecule type" value="Genomic_DNA"/>
</dbReference>
<evidence type="ECO:0008006" key="2">
    <source>
        <dbReference type="Google" id="ProtNLM"/>
    </source>
</evidence>
<evidence type="ECO:0000313" key="1">
    <source>
        <dbReference type="EMBL" id="QJA83825.1"/>
    </source>
</evidence>
<gene>
    <name evidence="1" type="ORF">MM415A00250_0003</name>
</gene>
<dbReference type="AlphaFoldDB" id="A0A6M3KQY2"/>
<dbReference type="InterPro" id="IPR012441">
    <property type="entry name" value="DUF1643"/>
</dbReference>
<accession>A0A6M3KQY2</accession>
<reference evidence="1" key="1">
    <citation type="submission" date="2020-03" db="EMBL/GenBank/DDBJ databases">
        <title>The deep terrestrial virosphere.</title>
        <authorList>
            <person name="Holmfeldt K."/>
            <person name="Nilsson E."/>
            <person name="Simone D."/>
            <person name="Lopez-Fernandez M."/>
            <person name="Wu X."/>
            <person name="de Brujin I."/>
            <person name="Lundin D."/>
            <person name="Andersson A."/>
            <person name="Bertilsson S."/>
            <person name="Dopson M."/>
        </authorList>
    </citation>
    <scope>NUCLEOTIDE SEQUENCE</scope>
    <source>
        <strain evidence="1">MM415A00250</strain>
    </source>
</reference>
<organism evidence="1">
    <name type="scientific">viral metagenome</name>
    <dbReference type="NCBI Taxonomy" id="1070528"/>
    <lineage>
        <taxon>unclassified sequences</taxon>
        <taxon>metagenomes</taxon>
        <taxon>organismal metagenomes</taxon>
    </lineage>
</organism>
<protein>
    <recommendedName>
        <fullName evidence="2">DUF1643 domain-containing protein</fullName>
    </recommendedName>
</protein>
<dbReference type="Pfam" id="PF07799">
    <property type="entry name" value="DUF1643"/>
    <property type="match status" value="1"/>
</dbReference>